<dbReference type="OrthoDB" id="8418678at2"/>
<evidence type="ECO:0000313" key="8">
    <source>
        <dbReference type="EMBL" id="ACP25802.1"/>
    </source>
</evidence>
<dbReference type="HOGENOM" id="CLU_042344_0_2_5"/>
<evidence type="ECO:0000256" key="5">
    <source>
        <dbReference type="PIRSR" id="PIRSR000193-1"/>
    </source>
</evidence>
<evidence type="ECO:0000256" key="2">
    <source>
        <dbReference type="ARBA" id="ARBA00022857"/>
    </source>
</evidence>
<feature type="binding site" evidence="5">
    <location>
        <begin position="10"/>
        <end position="16"/>
    </location>
    <ligand>
        <name>NADP(+)</name>
        <dbReference type="ChEBI" id="CHEBI:58349"/>
    </ligand>
</feature>
<dbReference type="InterPro" id="IPR000304">
    <property type="entry name" value="Pyrroline-COOH_reductase"/>
</dbReference>
<dbReference type="PATRIC" id="fig|394.7.peg.4862"/>
<keyword evidence="9" id="KW-1185">Reference proteome</keyword>
<evidence type="ECO:0000313" key="9">
    <source>
        <dbReference type="Proteomes" id="UP000001054"/>
    </source>
</evidence>
<evidence type="ECO:0000256" key="1">
    <source>
        <dbReference type="ARBA" id="ARBA00005525"/>
    </source>
</evidence>
<reference evidence="8 9" key="1">
    <citation type="journal article" date="2009" name="Appl. Environ. Microbiol.">
        <title>Rhizobium sp. strain NGR234 possesses a remarkable number of secretion systems.</title>
        <authorList>
            <person name="Schmeisser C."/>
            <person name="Liesegang H."/>
            <person name="Krysciak D."/>
            <person name="Bakkou N."/>
            <person name="Le Quere A."/>
            <person name="Wollherr A."/>
            <person name="Heinemeyer I."/>
            <person name="Morgenstern B."/>
            <person name="Pommerening-Roeser A."/>
            <person name="Flores M."/>
            <person name="Palacios R."/>
            <person name="Brenner S."/>
            <person name="Gottschalk G."/>
            <person name="Schmitz R.A."/>
            <person name="Broughton W.J."/>
            <person name="Perret X."/>
            <person name="Strittmatter A.W."/>
            <person name="Streit W.R."/>
        </authorList>
    </citation>
    <scope>NUCLEOTIDE SEQUENCE [LARGE SCALE GENOMIC DNA]</scope>
    <source>
        <strain evidence="9">NBRC 101917 / NGR234</strain>
    </source>
</reference>
<dbReference type="Gene3D" id="1.10.3730.10">
    <property type="entry name" value="ProC C-terminal domain-like"/>
    <property type="match status" value="1"/>
</dbReference>
<dbReference type="InterPro" id="IPR036291">
    <property type="entry name" value="NAD(P)-bd_dom_sf"/>
</dbReference>
<dbReference type="PANTHER" id="PTHR11645">
    <property type="entry name" value="PYRROLINE-5-CARBOXYLATE REDUCTASE"/>
    <property type="match status" value="1"/>
</dbReference>
<evidence type="ECO:0000256" key="4">
    <source>
        <dbReference type="HAMAP-Rule" id="MF_01925"/>
    </source>
</evidence>
<dbReference type="EC" id="1.5.1.2" evidence="4"/>
<evidence type="ECO:0000259" key="6">
    <source>
        <dbReference type="Pfam" id="PF03807"/>
    </source>
</evidence>
<protein>
    <recommendedName>
        <fullName evidence="4">Pyrroline-5-carboxylate reductase</fullName>
        <shortName evidence="4">P5C reductase</shortName>
        <shortName evidence="4">P5CR</shortName>
        <ecNumber evidence="4">1.5.1.2</ecNumber>
    </recommendedName>
    <alternativeName>
        <fullName evidence="4">PCA reductase</fullName>
    </alternativeName>
</protein>
<keyword evidence="4" id="KW-0641">Proline biosynthesis</keyword>
<keyword evidence="4" id="KW-0028">Amino-acid biosynthesis</keyword>
<dbReference type="eggNOG" id="COG0345">
    <property type="taxonomic scope" value="Bacteria"/>
</dbReference>
<dbReference type="PIRSF" id="PIRSF000193">
    <property type="entry name" value="Pyrrol-5-carb_rd"/>
    <property type="match status" value="1"/>
</dbReference>
<dbReference type="SUPFAM" id="SSF51735">
    <property type="entry name" value="NAD(P)-binding Rossmann-fold domains"/>
    <property type="match status" value="1"/>
</dbReference>
<dbReference type="SUPFAM" id="SSF48179">
    <property type="entry name" value="6-phosphogluconate dehydrogenase C-terminal domain-like"/>
    <property type="match status" value="1"/>
</dbReference>
<accession>C3MED3</accession>
<proteinExistence type="inferred from homology"/>
<feature type="domain" description="Pyrroline-5-carboxylate reductase dimerisation" evidence="7">
    <location>
        <begin position="156"/>
        <end position="258"/>
    </location>
</feature>
<comment type="catalytic activity">
    <reaction evidence="4">
        <text>L-proline + NAD(+) = (S)-1-pyrroline-5-carboxylate + NADH + 2 H(+)</text>
        <dbReference type="Rhea" id="RHEA:14105"/>
        <dbReference type="ChEBI" id="CHEBI:15378"/>
        <dbReference type="ChEBI" id="CHEBI:17388"/>
        <dbReference type="ChEBI" id="CHEBI:57540"/>
        <dbReference type="ChEBI" id="CHEBI:57945"/>
        <dbReference type="ChEBI" id="CHEBI:60039"/>
        <dbReference type="EC" id="1.5.1.2"/>
    </reaction>
</comment>
<dbReference type="KEGG" id="rhi:NGR_c20390"/>
<dbReference type="Pfam" id="PF14748">
    <property type="entry name" value="P5CR_dimer"/>
    <property type="match status" value="1"/>
</dbReference>
<comment type="subcellular location">
    <subcellularLocation>
        <location evidence="4">Cytoplasm</location>
    </subcellularLocation>
</comment>
<dbReference type="Gene3D" id="3.40.50.720">
    <property type="entry name" value="NAD(P)-binding Rossmann-like Domain"/>
    <property type="match status" value="1"/>
</dbReference>
<dbReference type="HAMAP" id="MF_01925">
    <property type="entry name" value="P5C_reductase"/>
    <property type="match status" value="1"/>
</dbReference>
<dbReference type="InterPro" id="IPR029036">
    <property type="entry name" value="P5CR_dimer"/>
</dbReference>
<dbReference type="InterPro" id="IPR028939">
    <property type="entry name" value="P5C_Rdtase_cat_N"/>
</dbReference>
<comment type="function">
    <text evidence="4">Catalyzes the reduction of 1-pyrroline-5-carboxylate (PCA) to L-proline.</text>
</comment>
<comment type="similarity">
    <text evidence="1 4">Belongs to the pyrroline-5-carboxylate reductase family.</text>
</comment>
<dbReference type="EMBL" id="CP001389">
    <property type="protein sequence ID" value="ACP25802.1"/>
    <property type="molecule type" value="Genomic_DNA"/>
</dbReference>
<dbReference type="AlphaFoldDB" id="C3MED3"/>
<evidence type="ECO:0000259" key="7">
    <source>
        <dbReference type="Pfam" id="PF14748"/>
    </source>
</evidence>
<dbReference type="STRING" id="394.NGR_c20390"/>
<dbReference type="UniPathway" id="UPA00098">
    <property type="reaction ID" value="UER00361"/>
</dbReference>
<dbReference type="Proteomes" id="UP000001054">
    <property type="component" value="Chromosome"/>
</dbReference>
<comment type="pathway">
    <text evidence="4">Amino-acid biosynthesis; L-proline biosynthesis; L-proline from L-glutamate 5-semialdehyde: step 1/1.</text>
</comment>
<feature type="domain" description="Pyrroline-5-carboxylate reductase catalytic N-terminal" evidence="6">
    <location>
        <begin position="6"/>
        <end position="93"/>
    </location>
</feature>
<dbReference type="GO" id="GO:0004735">
    <property type="term" value="F:pyrroline-5-carboxylate reductase activity"/>
    <property type="evidence" value="ECO:0007669"/>
    <property type="project" value="UniProtKB-UniRule"/>
</dbReference>
<name>C3MED3_SINFN</name>
<keyword evidence="3 4" id="KW-0560">Oxidoreductase</keyword>
<organism evidence="8 9">
    <name type="scientific">Sinorhizobium fredii (strain NBRC 101917 / NGR234)</name>
    <dbReference type="NCBI Taxonomy" id="394"/>
    <lineage>
        <taxon>Bacteria</taxon>
        <taxon>Pseudomonadati</taxon>
        <taxon>Pseudomonadota</taxon>
        <taxon>Alphaproteobacteria</taxon>
        <taxon>Hyphomicrobiales</taxon>
        <taxon>Rhizobiaceae</taxon>
        <taxon>Sinorhizobium/Ensifer group</taxon>
        <taxon>Sinorhizobium</taxon>
    </lineage>
</organism>
<dbReference type="PANTHER" id="PTHR11645:SF0">
    <property type="entry name" value="PYRROLINE-5-CARBOXYLATE REDUCTASE 3"/>
    <property type="match status" value="1"/>
</dbReference>
<dbReference type="InterPro" id="IPR008927">
    <property type="entry name" value="6-PGluconate_DH-like_C_sf"/>
</dbReference>
<dbReference type="RefSeq" id="WP_012708565.1">
    <property type="nucleotide sequence ID" value="NC_012587.1"/>
</dbReference>
<dbReference type="Pfam" id="PF03807">
    <property type="entry name" value="F420_oxidored"/>
    <property type="match status" value="1"/>
</dbReference>
<sequence>MGSQARIGIIGAGGWLGKAFSQSIVEAGIADAEALTLSYRSAKPDVLPSATWTKDNQLLVERSDVVIVSVRPEDFPAVRVSAQGKLVISVMAGVTLEHLARHLQTDRIVRSLPNGAAEVRSSYTPWVASEAAGEEDCRIAQAIFESCGTSDRLATEADIDYFTGLTGSGPAFPALLAAAMMNHAVARGINRDVARRGVNALLVGAGRLAELRADCPNDLVETFMAYRGTTAAAMDAMRAAGIDDAVGRGLDAAFRKSIAMGHADAEAPQPTASA</sequence>
<evidence type="ECO:0000256" key="3">
    <source>
        <dbReference type="ARBA" id="ARBA00023002"/>
    </source>
</evidence>
<keyword evidence="2 4" id="KW-0521">NADP</keyword>
<dbReference type="GO" id="GO:0005737">
    <property type="term" value="C:cytoplasm"/>
    <property type="evidence" value="ECO:0007669"/>
    <property type="project" value="UniProtKB-SubCell"/>
</dbReference>
<gene>
    <name evidence="4" type="primary">proC</name>
    <name evidence="8" type="ordered locus">NGR_c20390</name>
</gene>
<comment type="catalytic activity">
    <reaction evidence="4">
        <text>L-proline + NADP(+) = (S)-1-pyrroline-5-carboxylate + NADPH + 2 H(+)</text>
        <dbReference type="Rhea" id="RHEA:14109"/>
        <dbReference type="ChEBI" id="CHEBI:15378"/>
        <dbReference type="ChEBI" id="CHEBI:17388"/>
        <dbReference type="ChEBI" id="CHEBI:57783"/>
        <dbReference type="ChEBI" id="CHEBI:58349"/>
        <dbReference type="ChEBI" id="CHEBI:60039"/>
        <dbReference type="EC" id="1.5.1.2"/>
    </reaction>
</comment>
<dbReference type="GO" id="GO:0055129">
    <property type="term" value="P:L-proline biosynthetic process"/>
    <property type="evidence" value="ECO:0007669"/>
    <property type="project" value="UniProtKB-UniRule"/>
</dbReference>
<keyword evidence="4" id="KW-0963">Cytoplasm</keyword>
<feature type="binding site" evidence="5">
    <location>
        <position position="56"/>
    </location>
    <ligand>
        <name>NADPH</name>
        <dbReference type="ChEBI" id="CHEBI:57783"/>
    </ligand>
</feature>